<proteinExistence type="inferred from homology"/>
<comment type="caution">
    <text evidence="4">The sequence shown here is derived from an EMBL/GenBank/DDBJ whole genome shotgun (WGS) entry which is preliminary data.</text>
</comment>
<dbReference type="InterPro" id="IPR050272">
    <property type="entry name" value="Isochorismatase-like_hydrls"/>
</dbReference>
<dbReference type="AlphaFoldDB" id="A0A4V2SNC1"/>
<dbReference type="OrthoDB" id="9796485at2"/>
<feature type="domain" description="Isochorismatase-like" evidence="3">
    <location>
        <begin position="11"/>
        <end position="185"/>
    </location>
</feature>
<dbReference type="CDD" id="cd00431">
    <property type="entry name" value="cysteine_hydrolases"/>
    <property type="match status" value="1"/>
</dbReference>
<evidence type="ECO:0000256" key="2">
    <source>
        <dbReference type="ARBA" id="ARBA00022801"/>
    </source>
</evidence>
<accession>A0A4V2SNC1</accession>
<keyword evidence="2" id="KW-0378">Hydrolase</keyword>
<dbReference type="Pfam" id="PF00857">
    <property type="entry name" value="Isochorismatase"/>
    <property type="match status" value="1"/>
</dbReference>
<comment type="similarity">
    <text evidence="1">Belongs to the isochorismatase family.</text>
</comment>
<organism evidence="4 5">
    <name type="scientific">Scopulibacillus darangshiensis</name>
    <dbReference type="NCBI Taxonomy" id="442528"/>
    <lineage>
        <taxon>Bacteria</taxon>
        <taxon>Bacillati</taxon>
        <taxon>Bacillota</taxon>
        <taxon>Bacilli</taxon>
        <taxon>Bacillales</taxon>
        <taxon>Sporolactobacillaceae</taxon>
        <taxon>Scopulibacillus</taxon>
    </lineage>
</organism>
<dbReference type="NCBIfam" id="NF008517">
    <property type="entry name" value="PRK11440.1"/>
    <property type="match status" value="1"/>
</dbReference>
<protein>
    <submittedName>
        <fullName evidence="4">Nicotinamidase-related amidase</fullName>
    </submittedName>
</protein>
<reference evidence="4 5" key="1">
    <citation type="submission" date="2019-03" db="EMBL/GenBank/DDBJ databases">
        <title>Genomic Encyclopedia of Type Strains, Phase IV (KMG-IV): sequencing the most valuable type-strain genomes for metagenomic binning, comparative biology and taxonomic classification.</title>
        <authorList>
            <person name="Goeker M."/>
        </authorList>
    </citation>
    <scope>NUCLEOTIDE SEQUENCE [LARGE SCALE GENOMIC DNA]</scope>
    <source>
        <strain evidence="4 5">DSM 19377</strain>
    </source>
</reference>
<dbReference type="RefSeq" id="WP_132744507.1">
    <property type="nucleotide sequence ID" value="NZ_SLXK01000005.1"/>
</dbReference>
<name>A0A4V2SNC1_9BACL</name>
<dbReference type="InterPro" id="IPR000868">
    <property type="entry name" value="Isochorismatase-like_dom"/>
</dbReference>
<sequence>MKPLNIDVKKTALVVIDLQEGIVGLKGEPFDCKEVLEKSVRLADVFREKGGFVTLVHVDFLDGQDALKPQTDNDKIPSGERPENFAKIVPELGPKDGDLVVTKRQWGAFFGTDLDLQLRRRGIDTIILCGIATNIGVETTAREAFQRNYGQIFVIDAMTGLTKEEHNHTEKYLFPKMGRVRKTEDILNEL</sequence>
<dbReference type="SUPFAM" id="SSF52499">
    <property type="entry name" value="Isochorismatase-like hydrolases"/>
    <property type="match status" value="1"/>
</dbReference>
<evidence type="ECO:0000313" key="4">
    <source>
        <dbReference type="EMBL" id="TCP30556.1"/>
    </source>
</evidence>
<dbReference type="Proteomes" id="UP000295416">
    <property type="component" value="Unassembled WGS sequence"/>
</dbReference>
<dbReference type="PANTHER" id="PTHR43540:SF7">
    <property type="entry name" value="ISOCHORISMATASE FAMILY PROTEIN YECD"/>
    <property type="match status" value="1"/>
</dbReference>
<dbReference type="EMBL" id="SLXK01000005">
    <property type="protein sequence ID" value="TCP30556.1"/>
    <property type="molecule type" value="Genomic_DNA"/>
</dbReference>
<dbReference type="InterPro" id="IPR036380">
    <property type="entry name" value="Isochorismatase-like_sf"/>
</dbReference>
<keyword evidence="5" id="KW-1185">Reference proteome</keyword>
<dbReference type="PRINTS" id="PR01398">
    <property type="entry name" value="ISCHRISMTASE"/>
</dbReference>
<gene>
    <name evidence="4" type="ORF">EV207_10585</name>
</gene>
<dbReference type="Gene3D" id="3.40.50.850">
    <property type="entry name" value="Isochorismatase-like"/>
    <property type="match status" value="1"/>
</dbReference>
<dbReference type="InterPro" id="IPR016291">
    <property type="entry name" value="Isochorismatase"/>
</dbReference>
<evidence type="ECO:0000259" key="3">
    <source>
        <dbReference type="Pfam" id="PF00857"/>
    </source>
</evidence>
<evidence type="ECO:0000313" key="5">
    <source>
        <dbReference type="Proteomes" id="UP000295416"/>
    </source>
</evidence>
<dbReference type="GO" id="GO:0008908">
    <property type="term" value="F:isochorismatase activity"/>
    <property type="evidence" value="ECO:0007669"/>
    <property type="project" value="InterPro"/>
</dbReference>
<evidence type="ECO:0000256" key="1">
    <source>
        <dbReference type="ARBA" id="ARBA00006336"/>
    </source>
</evidence>
<dbReference type="PANTHER" id="PTHR43540">
    <property type="entry name" value="PEROXYUREIDOACRYLATE/UREIDOACRYLATE AMIDOHYDROLASE-RELATED"/>
    <property type="match status" value="1"/>
</dbReference>